<evidence type="ECO:0000256" key="14">
    <source>
        <dbReference type="ARBA" id="ARBA00040448"/>
    </source>
</evidence>
<dbReference type="GO" id="GO:0006397">
    <property type="term" value="P:mRNA processing"/>
    <property type="evidence" value="ECO:0007669"/>
    <property type="project" value="UniProtKB-KW"/>
</dbReference>
<dbReference type="InterPro" id="IPR014014">
    <property type="entry name" value="RNA_helicase_DEAD_Q_motif"/>
</dbReference>
<evidence type="ECO:0000256" key="18">
    <source>
        <dbReference type="SAM" id="MobiDB-lite"/>
    </source>
</evidence>
<dbReference type="Pfam" id="PF00271">
    <property type="entry name" value="Helicase_C"/>
    <property type="match status" value="1"/>
</dbReference>
<evidence type="ECO:0000259" key="19">
    <source>
        <dbReference type="PROSITE" id="PS51192"/>
    </source>
</evidence>
<gene>
    <name evidence="22" type="ORF">RAG0_06915</name>
</gene>
<dbReference type="GO" id="GO:0010603">
    <property type="term" value="P:regulation of cytoplasmic mRNA processing body assembly"/>
    <property type="evidence" value="ECO:0007669"/>
    <property type="project" value="EnsemblFungi"/>
</dbReference>
<dbReference type="EMBL" id="FJUX01000034">
    <property type="protein sequence ID" value="CZS98014.1"/>
    <property type="molecule type" value="Genomic_DNA"/>
</dbReference>
<evidence type="ECO:0000256" key="3">
    <source>
        <dbReference type="ARBA" id="ARBA00022490"/>
    </source>
</evidence>
<evidence type="ECO:0000259" key="21">
    <source>
        <dbReference type="PROSITE" id="PS51195"/>
    </source>
</evidence>
<dbReference type="InterPro" id="IPR000629">
    <property type="entry name" value="RNA-helicase_DEAD-box_CS"/>
</dbReference>
<dbReference type="SMART" id="SM00487">
    <property type="entry name" value="DEXDc"/>
    <property type="match status" value="1"/>
</dbReference>
<dbReference type="GO" id="GO:0006995">
    <property type="term" value="P:cellular response to nitrogen starvation"/>
    <property type="evidence" value="ECO:0007669"/>
    <property type="project" value="EnsemblFungi"/>
</dbReference>
<evidence type="ECO:0000256" key="12">
    <source>
        <dbReference type="ARBA" id="ARBA00038316"/>
    </source>
</evidence>
<keyword evidence="11" id="KW-0694">RNA-binding</keyword>
<evidence type="ECO:0000259" key="20">
    <source>
        <dbReference type="PROSITE" id="PS51194"/>
    </source>
</evidence>
<dbReference type="PROSITE" id="PS51192">
    <property type="entry name" value="HELICASE_ATP_BIND_1"/>
    <property type="match status" value="1"/>
</dbReference>
<dbReference type="GO" id="GO:0034063">
    <property type="term" value="P:stress granule assembly"/>
    <property type="evidence" value="ECO:0007669"/>
    <property type="project" value="EnsemblFungi"/>
</dbReference>
<keyword evidence="5 17" id="KW-0547">Nucleotide-binding</keyword>
<keyword evidence="8" id="KW-0813">Transport</keyword>
<protein>
    <recommendedName>
        <fullName evidence="13">ATP-dependent RNA helicase DHH1</fullName>
        <ecNumber evidence="2">3.6.4.13</ecNumber>
    </recommendedName>
    <alternativeName>
        <fullName evidence="14">ATP-dependent RNA helicase dhh1</fullName>
    </alternativeName>
</protein>
<keyword evidence="9 17" id="KW-0067">ATP-binding</keyword>
<feature type="short sequence motif" description="Q motif" evidence="16">
    <location>
        <begin position="48"/>
        <end position="76"/>
    </location>
</feature>
<keyword evidence="8" id="KW-0509">mRNA transport</keyword>
<feature type="domain" description="Helicase ATP-binding" evidence="19">
    <location>
        <begin position="79"/>
        <end position="249"/>
    </location>
</feature>
<comment type="subcellular location">
    <subcellularLocation>
        <location evidence="1">Cytoplasm</location>
        <location evidence="1">P-body</location>
    </subcellularLocation>
</comment>
<evidence type="ECO:0000313" key="22">
    <source>
        <dbReference type="EMBL" id="CZS98014.1"/>
    </source>
</evidence>
<feature type="domain" description="DEAD-box RNA helicase Q" evidence="21">
    <location>
        <begin position="48"/>
        <end position="76"/>
    </location>
</feature>
<feature type="region of interest" description="Disordered" evidence="18">
    <location>
        <begin position="427"/>
        <end position="539"/>
    </location>
</feature>
<dbReference type="PANTHER" id="PTHR47960">
    <property type="entry name" value="DEAD-BOX ATP-DEPENDENT RNA HELICASE 50"/>
    <property type="match status" value="1"/>
</dbReference>
<dbReference type="GO" id="GO:0051028">
    <property type="term" value="P:mRNA transport"/>
    <property type="evidence" value="ECO:0007669"/>
    <property type="project" value="UniProtKB-KW"/>
</dbReference>
<dbReference type="GO" id="GO:0000749">
    <property type="term" value="P:response to pheromone triggering conjugation with cellular fusion"/>
    <property type="evidence" value="ECO:0007669"/>
    <property type="project" value="EnsemblFungi"/>
</dbReference>
<keyword evidence="7 17" id="KW-0347">Helicase</keyword>
<dbReference type="PROSITE" id="PS51195">
    <property type="entry name" value="Q_MOTIF"/>
    <property type="match status" value="1"/>
</dbReference>
<reference evidence="23" key="1">
    <citation type="submission" date="2016-03" db="EMBL/GenBank/DDBJ databases">
        <authorList>
            <person name="Guldener U."/>
        </authorList>
    </citation>
    <scope>NUCLEOTIDE SEQUENCE [LARGE SCALE GENOMIC DNA]</scope>
    <source>
        <strain evidence="23">04CH-RAC-A.6.1</strain>
    </source>
</reference>
<dbReference type="CDD" id="cd17940">
    <property type="entry name" value="DEADc_DDX6"/>
    <property type="match status" value="1"/>
</dbReference>
<dbReference type="GO" id="GO:0098562">
    <property type="term" value="C:cytoplasmic side of membrane"/>
    <property type="evidence" value="ECO:0007669"/>
    <property type="project" value="EnsemblFungi"/>
</dbReference>
<dbReference type="CDD" id="cd18787">
    <property type="entry name" value="SF2_C_DEAD"/>
    <property type="match status" value="1"/>
</dbReference>
<dbReference type="GO" id="GO:0003724">
    <property type="term" value="F:RNA helicase activity"/>
    <property type="evidence" value="ECO:0007669"/>
    <property type="project" value="UniProtKB-EC"/>
</dbReference>
<dbReference type="Pfam" id="PF00270">
    <property type="entry name" value="DEAD"/>
    <property type="match status" value="1"/>
</dbReference>
<evidence type="ECO:0000256" key="17">
    <source>
        <dbReference type="RuleBase" id="RU000492"/>
    </source>
</evidence>
<feature type="compositionally biased region" description="Basic and acidic residues" evidence="18">
    <location>
        <begin position="1"/>
        <end position="26"/>
    </location>
</feature>
<accession>A0A1E1KMC9</accession>
<evidence type="ECO:0000256" key="4">
    <source>
        <dbReference type="ARBA" id="ARBA00022664"/>
    </source>
</evidence>
<evidence type="ECO:0000256" key="9">
    <source>
        <dbReference type="ARBA" id="ARBA00022840"/>
    </source>
</evidence>
<dbReference type="GO" id="GO:0000932">
    <property type="term" value="C:P-body"/>
    <property type="evidence" value="ECO:0007669"/>
    <property type="project" value="UniProtKB-SubCell"/>
</dbReference>
<proteinExistence type="inferred from homology"/>
<comment type="catalytic activity">
    <reaction evidence="15">
        <text>ATP + H2O = ADP + phosphate + H(+)</text>
        <dbReference type="Rhea" id="RHEA:13065"/>
        <dbReference type="ChEBI" id="CHEBI:15377"/>
        <dbReference type="ChEBI" id="CHEBI:15378"/>
        <dbReference type="ChEBI" id="CHEBI:30616"/>
        <dbReference type="ChEBI" id="CHEBI:43474"/>
        <dbReference type="ChEBI" id="CHEBI:456216"/>
        <dbReference type="EC" id="3.6.4.13"/>
    </reaction>
</comment>
<feature type="compositionally biased region" description="Polar residues" evidence="18">
    <location>
        <begin position="433"/>
        <end position="444"/>
    </location>
</feature>
<dbReference type="SMART" id="SM00490">
    <property type="entry name" value="HELICc"/>
    <property type="match status" value="1"/>
</dbReference>
<name>A0A1E1KMC9_9HELO</name>
<evidence type="ECO:0000256" key="13">
    <source>
        <dbReference type="ARBA" id="ARBA00040210"/>
    </source>
</evidence>
<dbReference type="GO" id="GO:0036267">
    <property type="term" value="P:invasive filamentous growth"/>
    <property type="evidence" value="ECO:0007669"/>
    <property type="project" value="EnsemblFungi"/>
</dbReference>
<evidence type="ECO:0000256" key="8">
    <source>
        <dbReference type="ARBA" id="ARBA00022816"/>
    </source>
</evidence>
<evidence type="ECO:0000256" key="6">
    <source>
        <dbReference type="ARBA" id="ARBA00022801"/>
    </source>
</evidence>
<dbReference type="GO" id="GO:0003729">
    <property type="term" value="F:mRNA binding"/>
    <property type="evidence" value="ECO:0007669"/>
    <property type="project" value="EnsemblFungi"/>
</dbReference>
<dbReference type="EC" id="3.6.4.13" evidence="2"/>
<evidence type="ECO:0000256" key="16">
    <source>
        <dbReference type="PROSITE-ProRule" id="PRU00552"/>
    </source>
</evidence>
<dbReference type="GO" id="GO:0010494">
    <property type="term" value="C:cytoplasmic stress granule"/>
    <property type="evidence" value="ECO:0007669"/>
    <property type="project" value="EnsemblFungi"/>
</dbReference>
<dbReference type="GO" id="GO:0045900">
    <property type="term" value="P:negative regulation of translational elongation"/>
    <property type="evidence" value="ECO:0007669"/>
    <property type="project" value="EnsemblFungi"/>
</dbReference>
<dbReference type="InterPro" id="IPR014001">
    <property type="entry name" value="Helicase_ATP-bd"/>
</dbReference>
<evidence type="ECO:0000256" key="5">
    <source>
        <dbReference type="ARBA" id="ARBA00022741"/>
    </source>
</evidence>
<feature type="domain" description="Helicase C-terminal" evidence="20">
    <location>
        <begin position="259"/>
        <end position="419"/>
    </location>
</feature>
<dbReference type="GO" id="GO:0042149">
    <property type="term" value="P:cellular response to glucose starvation"/>
    <property type="evidence" value="ECO:0007669"/>
    <property type="project" value="EnsemblFungi"/>
</dbReference>
<keyword evidence="6 17" id="KW-0378">Hydrolase</keyword>
<feature type="region of interest" description="Disordered" evidence="18">
    <location>
        <begin position="1"/>
        <end position="42"/>
    </location>
</feature>
<dbReference type="InterPro" id="IPR027417">
    <property type="entry name" value="P-loop_NTPase"/>
</dbReference>
<dbReference type="InterPro" id="IPR011545">
    <property type="entry name" value="DEAD/DEAH_box_helicase_dom"/>
</dbReference>
<dbReference type="GO" id="GO:0016887">
    <property type="term" value="F:ATP hydrolysis activity"/>
    <property type="evidence" value="ECO:0007669"/>
    <property type="project" value="EnsemblFungi"/>
</dbReference>
<comment type="similarity">
    <text evidence="12">Belongs to the DEAD box helicase family. DDX6/DHH1 subfamily.</text>
</comment>
<keyword evidence="10" id="KW-0810">Translation regulation</keyword>
<feature type="compositionally biased region" description="Polar residues" evidence="18">
    <location>
        <begin position="452"/>
        <end position="479"/>
    </location>
</feature>
<dbReference type="GO" id="GO:0003682">
    <property type="term" value="F:chromatin binding"/>
    <property type="evidence" value="ECO:0007669"/>
    <property type="project" value="EnsemblFungi"/>
</dbReference>
<dbReference type="Proteomes" id="UP000178912">
    <property type="component" value="Unassembled WGS sequence"/>
</dbReference>
<dbReference type="InterPro" id="IPR001650">
    <property type="entry name" value="Helicase_C-like"/>
</dbReference>
<keyword evidence="23" id="KW-1185">Reference proteome</keyword>
<organism evidence="22 23">
    <name type="scientific">Rhynchosporium agropyri</name>
    <dbReference type="NCBI Taxonomy" id="914238"/>
    <lineage>
        <taxon>Eukaryota</taxon>
        <taxon>Fungi</taxon>
        <taxon>Dikarya</taxon>
        <taxon>Ascomycota</taxon>
        <taxon>Pezizomycotina</taxon>
        <taxon>Leotiomycetes</taxon>
        <taxon>Helotiales</taxon>
        <taxon>Ploettnerulaceae</taxon>
        <taxon>Rhynchosporium</taxon>
    </lineage>
</organism>
<dbReference type="GO" id="GO:0007124">
    <property type="term" value="P:pseudohyphal growth"/>
    <property type="evidence" value="ECO:0007669"/>
    <property type="project" value="EnsemblFungi"/>
</dbReference>
<evidence type="ECO:0000256" key="7">
    <source>
        <dbReference type="ARBA" id="ARBA00022806"/>
    </source>
</evidence>
<dbReference type="SUPFAM" id="SSF52540">
    <property type="entry name" value="P-loop containing nucleoside triphosphate hydrolases"/>
    <property type="match status" value="1"/>
</dbReference>
<keyword evidence="4" id="KW-0507">mRNA processing</keyword>
<evidence type="ECO:0000256" key="1">
    <source>
        <dbReference type="ARBA" id="ARBA00004201"/>
    </source>
</evidence>
<dbReference type="FunFam" id="3.40.50.300:FF:000114">
    <property type="entry name" value="ATP-dependent RNA helicase DDX6"/>
    <property type="match status" value="1"/>
</dbReference>
<evidence type="ECO:0000313" key="23">
    <source>
        <dbReference type="Proteomes" id="UP000178912"/>
    </source>
</evidence>
<feature type="compositionally biased region" description="Low complexity" evidence="18">
    <location>
        <begin position="480"/>
        <end position="493"/>
    </location>
</feature>
<sequence>MADELAKKLDNTKLSDDASAPDDWKKGLTVPTKDNREQTEDVTATKGLDFEDFNLNRALLMGIFEAGFEKPSPIQEEAIPVALTGRDILARAKNGTGKTAAFVIPALQKVNPKNNKVQALILVPTRELAMQTSQVCKTLGKHLGINVMVTTGGTLLRDDIVRLQEPVHVIVGTPGRILDLAGKGVADLSECPTFIMDEADKLLSPEFTPVIEQLLQFHPKDRQVMLFSATFPITVKAFSDKNMDTPFEINLMDELTLRGITQYYAFVEESQKVHCLNTLFSKLQINQSIIFCNSTNRVELLAKKITELGYSCFYSHARMLQTNRNRVFHDFRNGVCRNLVCSDLLTRGIDIQAVNVVINFDFPKNAETYLHRIGRSGRFGHLGLAINLINWEDRFNLYNIERDLGTEILPIPLNIDKNLYVYDSPESIPRPVTNFQTTQSTRQPSARDANRDQQPVGQRTAGGPSNYNGSGRSNRTTTNQEQRQPNAQRQGQSQGQGQGFPRGGGRSDQGRGRGSGNQNQRQNGYEGQRGGRGQSTPDR</sequence>
<evidence type="ECO:0000256" key="2">
    <source>
        <dbReference type="ARBA" id="ARBA00012552"/>
    </source>
</evidence>
<dbReference type="GO" id="GO:0033962">
    <property type="term" value="P:P-body assembly"/>
    <property type="evidence" value="ECO:0007669"/>
    <property type="project" value="EnsemblFungi"/>
</dbReference>
<dbReference type="AlphaFoldDB" id="A0A1E1KMC9"/>
<keyword evidence="3" id="KW-0963">Cytoplasm</keyword>
<dbReference type="PROSITE" id="PS00039">
    <property type="entry name" value="DEAD_ATP_HELICASE"/>
    <property type="match status" value="1"/>
</dbReference>
<dbReference type="OrthoDB" id="10265785at2759"/>
<dbReference type="GO" id="GO:0005524">
    <property type="term" value="F:ATP binding"/>
    <property type="evidence" value="ECO:0007669"/>
    <property type="project" value="UniProtKB-KW"/>
</dbReference>
<feature type="compositionally biased region" description="Gly residues" evidence="18">
    <location>
        <begin position="494"/>
        <end position="515"/>
    </location>
</feature>
<evidence type="ECO:0000256" key="11">
    <source>
        <dbReference type="ARBA" id="ARBA00022884"/>
    </source>
</evidence>
<dbReference type="GO" id="GO:0000290">
    <property type="term" value="P:deadenylation-dependent decapping of nuclear-transcribed mRNA"/>
    <property type="evidence" value="ECO:0007669"/>
    <property type="project" value="EnsemblFungi"/>
</dbReference>
<evidence type="ECO:0000256" key="10">
    <source>
        <dbReference type="ARBA" id="ARBA00022845"/>
    </source>
</evidence>
<evidence type="ECO:0000256" key="15">
    <source>
        <dbReference type="ARBA" id="ARBA00047984"/>
    </source>
</evidence>
<dbReference type="PROSITE" id="PS51194">
    <property type="entry name" value="HELICASE_CTER"/>
    <property type="match status" value="1"/>
</dbReference>
<dbReference type="Gene3D" id="3.40.50.300">
    <property type="entry name" value="P-loop containing nucleotide triphosphate hydrolases"/>
    <property type="match status" value="2"/>
</dbReference>
<dbReference type="GO" id="GO:0045727">
    <property type="term" value="P:positive regulation of translation"/>
    <property type="evidence" value="ECO:0007669"/>
    <property type="project" value="EnsemblFungi"/>
</dbReference>